<dbReference type="SUPFAM" id="SSF54236">
    <property type="entry name" value="Ubiquitin-like"/>
    <property type="match status" value="1"/>
</dbReference>
<evidence type="ECO:0000256" key="1">
    <source>
        <dbReference type="ARBA" id="ARBA00022553"/>
    </source>
</evidence>
<feature type="compositionally biased region" description="Polar residues" evidence="2">
    <location>
        <begin position="525"/>
        <end position="534"/>
    </location>
</feature>
<dbReference type="CDD" id="cd14473">
    <property type="entry name" value="FERM_B-lobe"/>
    <property type="match status" value="1"/>
</dbReference>
<dbReference type="PRINTS" id="PR00935">
    <property type="entry name" value="BAND41"/>
</dbReference>
<feature type="compositionally biased region" description="Basic and acidic residues" evidence="2">
    <location>
        <begin position="502"/>
        <end position="520"/>
    </location>
</feature>
<dbReference type="InterPro" id="IPR019749">
    <property type="entry name" value="Band_41_domain"/>
</dbReference>
<dbReference type="EMBL" id="CACVKT020003672">
    <property type="protein sequence ID" value="CAC5384931.1"/>
    <property type="molecule type" value="Genomic_DNA"/>
</dbReference>
<feature type="compositionally biased region" description="Basic and acidic residues" evidence="2">
    <location>
        <begin position="1514"/>
        <end position="1540"/>
    </location>
</feature>
<feature type="compositionally biased region" description="Basic and acidic residues" evidence="2">
    <location>
        <begin position="539"/>
        <end position="548"/>
    </location>
</feature>
<dbReference type="Gene3D" id="1.20.80.10">
    <property type="match status" value="1"/>
</dbReference>
<feature type="compositionally biased region" description="Polar residues" evidence="2">
    <location>
        <begin position="575"/>
        <end position="588"/>
    </location>
</feature>
<dbReference type="InterPro" id="IPR000798">
    <property type="entry name" value="Ez/rad/moesin-like"/>
</dbReference>
<dbReference type="GO" id="GO:0005198">
    <property type="term" value="F:structural molecule activity"/>
    <property type="evidence" value="ECO:0007669"/>
    <property type="project" value="InterPro"/>
</dbReference>
<feature type="region of interest" description="Disordered" evidence="2">
    <location>
        <begin position="1349"/>
        <end position="1571"/>
    </location>
</feature>
<evidence type="ECO:0000256" key="2">
    <source>
        <dbReference type="SAM" id="MobiDB-lite"/>
    </source>
</evidence>
<dbReference type="InterPro" id="IPR014847">
    <property type="entry name" value="FA"/>
</dbReference>
<dbReference type="SMART" id="SM01196">
    <property type="entry name" value="FERM_C"/>
    <property type="match status" value="1"/>
</dbReference>
<dbReference type="FunFam" id="2.30.29.30:FF:000001">
    <property type="entry name" value="Erythrocyte membrane protein band 4.1"/>
    <property type="match status" value="1"/>
</dbReference>
<dbReference type="InterPro" id="IPR019747">
    <property type="entry name" value="FERM_CS"/>
</dbReference>
<feature type="compositionally biased region" description="Basic and acidic residues" evidence="2">
    <location>
        <begin position="590"/>
        <end position="603"/>
    </location>
</feature>
<feature type="compositionally biased region" description="Basic and acidic residues" evidence="2">
    <location>
        <begin position="1390"/>
        <end position="1459"/>
    </location>
</feature>
<dbReference type="InterPro" id="IPR029071">
    <property type="entry name" value="Ubiquitin-like_domsf"/>
</dbReference>
<feature type="region of interest" description="Disordered" evidence="2">
    <location>
        <begin position="481"/>
        <end position="863"/>
    </location>
</feature>
<evidence type="ECO:0000313" key="5">
    <source>
        <dbReference type="Proteomes" id="UP000507470"/>
    </source>
</evidence>
<feature type="region of interest" description="Disordered" evidence="2">
    <location>
        <begin position="1047"/>
        <end position="1078"/>
    </location>
</feature>
<feature type="domain" description="FERM" evidence="3">
    <location>
        <begin position="192"/>
        <end position="477"/>
    </location>
</feature>
<dbReference type="InterPro" id="IPR014352">
    <property type="entry name" value="FERM/acyl-CoA-bd_prot_sf"/>
</dbReference>
<dbReference type="PRINTS" id="PR00661">
    <property type="entry name" value="ERMFAMILY"/>
</dbReference>
<dbReference type="GO" id="GO:0003779">
    <property type="term" value="F:actin binding"/>
    <property type="evidence" value="ECO:0007669"/>
    <property type="project" value="InterPro"/>
</dbReference>
<feature type="region of interest" description="Disordered" evidence="2">
    <location>
        <begin position="1304"/>
        <end position="1329"/>
    </location>
</feature>
<feature type="region of interest" description="Disordered" evidence="2">
    <location>
        <begin position="1"/>
        <end position="101"/>
    </location>
</feature>
<name>A0A6J8BNL4_MYTCO</name>
<dbReference type="GO" id="GO:0031032">
    <property type="term" value="P:actomyosin structure organization"/>
    <property type="evidence" value="ECO:0007669"/>
    <property type="project" value="TreeGrafter"/>
</dbReference>
<dbReference type="Proteomes" id="UP000507470">
    <property type="component" value="Unassembled WGS sequence"/>
</dbReference>
<sequence>MAEEKEKIEEMNSPETEKFLSDNVDDNKAEKNFEKQVINCDHTVMNGPGVSPSQSVDSDSNLKTETSESNSMEFSPDLQNDDMDDDTKLPENDIQTQSVPQEVTANVEEANNITERPSSTLADNNDVNPIQPEEITESIETPLNVEVEQDTEQTVPTENVKTGNGSVEAKKEVCPKTTKPPSKAKPRSGKMVFCKIHLLDGQLYETDVTKNATGKELFDKVCAYLTLQEKDYFGLQYQNNNVKFWLNNEKKILKQVKGGTSVFDFSVKFYPPEPMAMLEDLSRFQLCLQVRFDIFNGKLPCSFTTLAVVGSYMVQAEVGDYDNIDEYEFGPGDSYLDKIEYAPDKSPEMRSKVYELHKTHKGLTPEEAELQYLENAKKLAMYGVDLHQARDSTGVKLMLGVCASGIQVYKDKLRINRFVWPAILKLSYKRNNFYVKKRPTENEKDGETIGFKLENHKMAKRLWKTCVEHHAFFRLHQSDPPKSSTFPRFNSKFRYSGRTQKQVRDEVEKIENKPKFDRSHFKYSSMPQTNNTEGYNHGYPDEKDRTDQKGVTTPSTESGPPPYFTDSQGPDGYNTLESSADKPNSMGNMSEDRTDRTPGHEDATQEWSPGAGDAATLEAQRRGKKSKEDKEREKREKEEEKRRKKEEEKERKRLEKERKQGKGAEDRTDKLGDETATLGLNGEHYPGSAGLDSGKITAPAPPDGADSRKDLEQQPKAETTIDDSYNNMGTGPGIGIVAPLVSEKQKSVASPETDIDDDAERRKRDADDKLNRDDDPTMNRGDDPKLNRGDGHRKSDKFDDEKKKGDKSKRKESDKSKDKKSGFFGRLRSPKDKDSKKGKGKETDIDSPPGSPTSPDSAYQKETIVKETQISNIVQPAVIEASEKIREVVITEVTKEEMKTEKPEIKVEEKFVETVTNVDTSEKVIEEGDAYCIGRNSNTETEEIKMQEITEEIAAEKETKDVEKIMENKVEGENLAVLSKSEKIKTNETIMKQEETLIEDKTVNKLEEVKKETCNGPNEVIEDEVFNTEIHKTESVDKPVICNHVGSETGSLSSDSSDDEEVCGSYHVESPMEETPPKVKVETILEEEQSESRVEIVNCNETETIPVKLTEVEEKTEIKVKESPVISVEEKLIENEIEIVTTEKKDKVDSMKVTKTEIVSEVKQDIQTEVQKDLNISSKVHDEKQNNQEILVEDKKDNCEKKVDEKRDFDVVVSEQKCVSPDGSQVVSHRSERRTETIQKEVLTHTRRELKPEEFEKYQKEIEAADKKNRMGLQDELGEVRQVIETVVVTDIKNDSGNIVSEEIKEKSKLEEPKEVNAPVESDDKKEESVIEVKVVKSENTLEENVKKMKYIDDSSGDSVSEKVKENDETPEVVKQVVNEEAGNENVAPKLDKKESMRLKKEEKERKKKELAEEKERKKREMQEEKERVKREKLEEKERKKKEKEAEKEKKKKEKDEKKSKKNKKTEAVVEQGIEEISDKNVEKTESEKEKTGEPAEEVVEERVPTAIALVMAKQKEDEKMEEINLKDEPAEVETPKPEEPVVETNKKQKKSKKEKKEKQKEKVEEKPPEEVIEEIVQEEVKPVEEVKVSPKQKGKGLGWALPGMEELQQKGTKHEDSTKRHSTTSSHSTQSTHDDNAKAPIAELTEIQDHNMLNLEPISMNEERTTESASEDVPESCATQVEEVTDLVEKTENVMTEAAFTTPEVGLGVDGDMINRVLPEGEGSIDRRMQFMPVTPPVQETKDSLKGTSNSTMPFFDSASGDTLGKKVPPPVPPKGMRNGFSEEDRLMQDMPPTIPTESFTYENNTDDIPISTKNVPFVKTKTQTVTYEKDGNPYETEDGILISSQSHSTRTQTIETTTYKTEKDGKVETRVEKKVVITDEGDDDDLDHDDLLAEAIRSVTEMNPDLSKHHHRVQVLNGVLQKRQMII</sequence>
<evidence type="ECO:0000313" key="4">
    <source>
        <dbReference type="EMBL" id="CAC5384931.1"/>
    </source>
</evidence>
<dbReference type="SUPFAM" id="SSF50729">
    <property type="entry name" value="PH domain-like"/>
    <property type="match status" value="1"/>
</dbReference>
<accession>A0A6J8BNL4</accession>
<dbReference type="GO" id="GO:0005856">
    <property type="term" value="C:cytoskeleton"/>
    <property type="evidence" value="ECO:0007669"/>
    <property type="project" value="InterPro"/>
</dbReference>
<dbReference type="GO" id="GO:0005886">
    <property type="term" value="C:plasma membrane"/>
    <property type="evidence" value="ECO:0007669"/>
    <property type="project" value="TreeGrafter"/>
</dbReference>
<feature type="region of interest" description="Disordered" evidence="2">
    <location>
        <begin position="148"/>
        <end position="187"/>
    </location>
</feature>
<dbReference type="InterPro" id="IPR011993">
    <property type="entry name" value="PH-like_dom_sf"/>
</dbReference>
<feature type="compositionally biased region" description="Basic and acidic residues" evidence="2">
    <location>
        <begin position="1477"/>
        <end position="1494"/>
    </location>
</feature>
<dbReference type="SMART" id="SM00295">
    <property type="entry name" value="B41"/>
    <property type="match status" value="1"/>
</dbReference>
<feature type="compositionally biased region" description="Polar residues" evidence="2">
    <location>
        <begin position="549"/>
        <end position="558"/>
    </location>
</feature>
<dbReference type="SMART" id="SM01195">
    <property type="entry name" value="FA"/>
    <property type="match status" value="1"/>
</dbReference>
<gene>
    <name evidence="4" type="ORF">MCOR_20529</name>
</gene>
<feature type="region of interest" description="Disordered" evidence="2">
    <location>
        <begin position="1586"/>
        <end position="1638"/>
    </location>
</feature>
<dbReference type="SUPFAM" id="SSF47031">
    <property type="entry name" value="Second domain of FERM"/>
    <property type="match status" value="1"/>
</dbReference>
<dbReference type="InterPro" id="IPR035963">
    <property type="entry name" value="FERM_2"/>
</dbReference>
<dbReference type="PROSITE" id="PS00660">
    <property type="entry name" value="FERM_1"/>
    <property type="match status" value="1"/>
</dbReference>
<dbReference type="Pfam" id="PF05902">
    <property type="entry name" value="4_1_CTD"/>
    <property type="match status" value="1"/>
</dbReference>
<dbReference type="PROSITE" id="PS50057">
    <property type="entry name" value="FERM_3"/>
    <property type="match status" value="1"/>
</dbReference>
<reference evidence="4 5" key="1">
    <citation type="submission" date="2020-06" db="EMBL/GenBank/DDBJ databases">
        <authorList>
            <person name="Li R."/>
            <person name="Bekaert M."/>
        </authorList>
    </citation>
    <scope>NUCLEOTIDE SEQUENCE [LARGE SCALE GENOMIC DNA]</scope>
    <source>
        <strain evidence="5">wild</strain>
    </source>
</reference>
<dbReference type="InterPro" id="IPR019748">
    <property type="entry name" value="FERM_central"/>
</dbReference>
<feature type="compositionally biased region" description="Basic and acidic residues" evidence="2">
    <location>
        <begin position="626"/>
        <end position="673"/>
    </location>
</feature>
<feature type="compositionally biased region" description="Basic and acidic residues" evidence="2">
    <location>
        <begin position="1304"/>
        <end position="1315"/>
    </location>
</feature>
<feature type="compositionally biased region" description="Basic and acidic residues" evidence="2">
    <location>
        <begin position="829"/>
        <end position="844"/>
    </location>
</feature>
<dbReference type="OrthoDB" id="6589456at2759"/>
<dbReference type="Gene3D" id="2.30.29.30">
    <property type="entry name" value="Pleckstrin-homology domain (PH domain)/Phosphotyrosine-binding domain (PTB)"/>
    <property type="match status" value="1"/>
</dbReference>
<protein>
    <recommendedName>
        <fullName evidence="3">FERM domain-containing protein</fullName>
    </recommendedName>
</protein>
<feature type="compositionally biased region" description="Basic and acidic residues" evidence="2">
    <location>
        <begin position="1"/>
        <end position="34"/>
    </location>
</feature>
<dbReference type="PANTHER" id="PTHR23280:SF21">
    <property type="entry name" value="PROTEIN 4.1 HOMOLOG"/>
    <property type="match status" value="1"/>
</dbReference>
<dbReference type="Pfam" id="PF08736">
    <property type="entry name" value="FA"/>
    <property type="match status" value="1"/>
</dbReference>
<feature type="compositionally biased region" description="Basic and acidic residues" evidence="2">
    <location>
        <begin position="759"/>
        <end position="821"/>
    </location>
</feature>
<dbReference type="InterPro" id="IPR018980">
    <property type="entry name" value="FERM_PH-like_C"/>
</dbReference>
<evidence type="ECO:0000259" key="3">
    <source>
        <dbReference type="PROSITE" id="PS50057"/>
    </source>
</evidence>
<feature type="compositionally biased region" description="Polar residues" evidence="2">
    <location>
        <begin position="152"/>
        <end position="165"/>
    </location>
</feature>
<dbReference type="Pfam" id="PF00373">
    <property type="entry name" value="FERM_M"/>
    <property type="match status" value="1"/>
</dbReference>
<feature type="compositionally biased region" description="Basic and acidic residues" evidence="2">
    <location>
        <begin position="705"/>
        <end position="715"/>
    </location>
</feature>
<organism evidence="4 5">
    <name type="scientific">Mytilus coruscus</name>
    <name type="common">Sea mussel</name>
    <dbReference type="NCBI Taxonomy" id="42192"/>
    <lineage>
        <taxon>Eukaryota</taxon>
        <taxon>Metazoa</taxon>
        <taxon>Spiralia</taxon>
        <taxon>Lophotrochozoa</taxon>
        <taxon>Mollusca</taxon>
        <taxon>Bivalvia</taxon>
        <taxon>Autobranchia</taxon>
        <taxon>Pteriomorphia</taxon>
        <taxon>Mytilida</taxon>
        <taxon>Mytiloidea</taxon>
        <taxon>Mytilidae</taxon>
        <taxon>Mytilinae</taxon>
        <taxon>Mytilus</taxon>
    </lineage>
</organism>
<dbReference type="PANTHER" id="PTHR23280">
    <property type="entry name" value="4.1 G PROTEIN"/>
    <property type="match status" value="1"/>
</dbReference>
<keyword evidence="5" id="KW-1185">Reference proteome</keyword>
<keyword evidence="1" id="KW-0597">Phosphoprotein</keyword>
<dbReference type="PROSITE" id="PS00661">
    <property type="entry name" value="FERM_2"/>
    <property type="match status" value="1"/>
</dbReference>
<feature type="region of interest" description="Disordered" evidence="2">
    <location>
        <begin position="1755"/>
        <end position="1778"/>
    </location>
</feature>
<proteinExistence type="predicted"/>
<dbReference type="InterPro" id="IPR000299">
    <property type="entry name" value="FERM_domain"/>
</dbReference>
<dbReference type="CDD" id="cd01765">
    <property type="entry name" value="FERM_F0_F1"/>
    <property type="match status" value="1"/>
</dbReference>
<dbReference type="InterPro" id="IPR018979">
    <property type="entry name" value="FERM_N"/>
</dbReference>
<feature type="compositionally biased region" description="Basic and acidic residues" evidence="2">
    <location>
        <begin position="1555"/>
        <end position="1570"/>
    </location>
</feature>
<dbReference type="InterPro" id="IPR008379">
    <property type="entry name" value="Band_4.1_C"/>
</dbReference>
<dbReference type="CDD" id="cd13184">
    <property type="entry name" value="FERM_C_4_1_family"/>
    <property type="match status" value="1"/>
</dbReference>
<dbReference type="Pfam" id="PF09379">
    <property type="entry name" value="FERM_N"/>
    <property type="match status" value="1"/>
</dbReference>
<dbReference type="Pfam" id="PF09380">
    <property type="entry name" value="FERM_C"/>
    <property type="match status" value="1"/>
</dbReference>
<dbReference type="Gene3D" id="3.10.20.90">
    <property type="entry name" value="Phosphatidylinositol 3-kinase Catalytic Subunit, Chain A, domain 1"/>
    <property type="match status" value="1"/>
</dbReference>